<dbReference type="PROSITE" id="PS51363">
    <property type="entry name" value="W2"/>
    <property type="match status" value="1"/>
</dbReference>
<evidence type="ECO:0000313" key="3">
    <source>
        <dbReference type="EMBL" id="KAG2492968.1"/>
    </source>
</evidence>
<protein>
    <recommendedName>
        <fullName evidence="2">W2 domain-containing protein</fullName>
    </recommendedName>
</protein>
<feature type="compositionally biased region" description="Basic and acidic residues" evidence="1">
    <location>
        <begin position="1136"/>
        <end position="1158"/>
    </location>
</feature>
<proteinExistence type="predicted"/>
<reference evidence="3" key="1">
    <citation type="journal article" date="2020" name="bioRxiv">
        <title>Comparative genomics of Chlamydomonas.</title>
        <authorList>
            <person name="Craig R.J."/>
            <person name="Hasan A.R."/>
            <person name="Ness R.W."/>
            <person name="Keightley P.D."/>
        </authorList>
    </citation>
    <scope>NUCLEOTIDE SEQUENCE</scope>
    <source>
        <strain evidence="3">CCAP 11/70</strain>
    </source>
</reference>
<evidence type="ECO:0000256" key="1">
    <source>
        <dbReference type="SAM" id="MobiDB-lite"/>
    </source>
</evidence>
<accession>A0A835Y1J5</accession>
<dbReference type="SUPFAM" id="SSF52540">
    <property type="entry name" value="P-loop containing nucleoside triphosphate hydrolases"/>
    <property type="match status" value="1"/>
</dbReference>
<feature type="domain" description="W2" evidence="2">
    <location>
        <begin position="1310"/>
        <end position="1534"/>
    </location>
</feature>
<keyword evidence="4" id="KW-1185">Reference proteome</keyword>
<comment type="caution">
    <text evidence="3">The sequence shown here is derived from an EMBL/GenBank/DDBJ whole genome shotgun (WGS) entry which is preliminary data.</text>
</comment>
<evidence type="ECO:0000259" key="2">
    <source>
        <dbReference type="PROSITE" id="PS51363"/>
    </source>
</evidence>
<feature type="compositionally biased region" description="Low complexity" evidence="1">
    <location>
        <begin position="247"/>
        <end position="263"/>
    </location>
</feature>
<dbReference type="InterPro" id="IPR027417">
    <property type="entry name" value="P-loop_NTPase"/>
</dbReference>
<organism evidence="3 4">
    <name type="scientific">Edaphochlamys debaryana</name>
    <dbReference type="NCBI Taxonomy" id="47281"/>
    <lineage>
        <taxon>Eukaryota</taxon>
        <taxon>Viridiplantae</taxon>
        <taxon>Chlorophyta</taxon>
        <taxon>core chlorophytes</taxon>
        <taxon>Chlorophyceae</taxon>
        <taxon>CS clade</taxon>
        <taxon>Chlamydomonadales</taxon>
        <taxon>Chlamydomonadales incertae sedis</taxon>
        <taxon>Edaphochlamys</taxon>
    </lineage>
</organism>
<feature type="region of interest" description="Disordered" evidence="1">
    <location>
        <begin position="1134"/>
        <end position="1168"/>
    </location>
</feature>
<feature type="region of interest" description="Disordered" evidence="1">
    <location>
        <begin position="246"/>
        <end position="266"/>
    </location>
</feature>
<name>A0A835Y1J5_9CHLO</name>
<dbReference type="EMBL" id="JAEHOE010000041">
    <property type="protein sequence ID" value="KAG2492968.1"/>
    <property type="molecule type" value="Genomic_DNA"/>
</dbReference>
<dbReference type="Proteomes" id="UP000612055">
    <property type="component" value="Unassembled WGS sequence"/>
</dbReference>
<sequence>MGAQGLTSLLQRNGRPRIVSLKNGEAAQRRDRLVVLDLSPLMYHLAQRHHPGDHKALYAGALAFMGGLLRAGLRVVAVADSATAPGTEETYVARRRAGGGLLPTVEPVVLQACADLAAAANAGHEGPSPPPFTLLRSAHGADELALAFALGGGGGPAGEELFALLTDDSDFYVWGVRRVAHIGDLVLDSGGLTLALWDSEELWRGWVAAVGGIGPMLPGLRRRAEVAAALGTDLWRGLRSRLESRLATTAPGGTAPAGGAAAGPRRHCTPGAAAKAVLMRDGDVGGGPYASSAAGPSAEFFKRPPIGISLTDEDLREFSAVVKFYVDAHQAAKSGQAVTALSLTPDSLPWLAAPVRRRLAASAPVPSLLTAAACRGFCANRLPGPLASEEALRALRCAAAARLLPAAAAPGPAYEYCAATHQLLPLTSAGGAANGANGGGAAKEWFVPGKDLPGVPLAAGAPPAPPAALAELLAAPLGPDPAATAARIAAAITAALPAPADGAVANGGTAAADASASAAADAALLASLAPFYALLLHGADPSEDAAVWDAAAVRRLLLPGVAAPPPAAGGLEPLLAAAAALGGLGHEAEEEEEEEQAALEAAAAAAGVVVSVGSALNKDDWEEIDDKEVVGRVRAGPGYALMDKLQPALPREQEGPGAGGAAAAGPGSPEWTTAQRDWSAKAPATRARLLEALWSSNNRPAARRTAEGHPTRYPHQQEILELIDGHLTAGESCEHAPASWRPLHIILSTPTGSGKTFTAVMLHLQLLRQKHPEAVLVYTVPTKQVLKRVGQECEAHRVVYWTAARDGDLFQVRRPYSVRSQRNKGGSAGTGTMKDQLEACSLQAVQNKDLGGGKPGVIIADVHATAALAAAGRQARRDAFYAAKNLVLYLDEPNMGLGLDSEVRTAVRSVLSAAPPTTVLASATLAPWAQLPGWWRGGAAGGGATRVTITQEPYDLPVARLHVYDSTSGLLSAALSPLELLRGEGELAAVVGAGAGGRRNRAVLLLRHFTPQQCNELLGLCATADGEEDDSWRLLDMDIRTLRSELLEPELAALAEAPQRAQALAEAWARRQAASKAPRLADVRGTLGSKGVTLVATLSPRDVALSLAGREDDPAKWAEERRELRARVRAAAAAKRSADKARDRAAKRGDGGAEDERGGPGLDTSGAGRVSLRPGLAVWADEADDVADDDTLLMLARGVAYAASAGVEPLVKRVYQQALLYVPERPGAVPPIHTLVVDYSAIYGTDCPAVDTLILMPDLGALLGGDDHTQLLGRLRRDGAAVYPDAALLRAALLGAGPGAAEADRRRAAAETQAAVEAVLAKHVHGGVEGAEAEGADATKAAAKELRGLVRTGVTSLGDVGGCVLRAVLGDLLRPAPPLSPNAAASASVWAPKALLDAAKGRLAQWGRVRPLALLEALRLERAQEQRRLLEALAELCGAAGAGAGGGAGAGAEGGEGGAVLLKCVVPLLQELADEALLEEGALGGWGKAAPGQAAAGVGGGGRGAASPAAQEFGRAVGRILEYVKESEDEEEEDEE</sequence>
<gene>
    <name evidence="3" type="ORF">HYH03_008875</name>
</gene>
<evidence type="ECO:0000313" key="4">
    <source>
        <dbReference type="Proteomes" id="UP000612055"/>
    </source>
</evidence>
<dbReference type="OrthoDB" id="546611at2759"/>
<feature type="region of interest" description="Disordered" evidence="1">
    <location>
        <begin position="650"/>
        <end position="682"/>
    </location>
</feature>
<dbReference type="InterPro" id="IPR003307">
    <property type="entry name" value="W2_domain"/>
</dbReference>
<dbReference type="Gene3D" id="3.40.50.300">
    <property type="entry name" value="P-loop containing nucleotide triphosphate hydrolases"/>
    <property type="match status" value="1"/>
</dbReference>